<organism evidence="2 3">
    <name type="scientific">Cytobacillus solani</name>
    <dbReference type="NCBI Taxonomy" id="1637975"/>
    <lineage>
        <taxon>Bacteria</taxon>
        <taxon>Bacillati</taxon>
        <taxon>Bacillota</taxon>
        <taxon>Bacilli</taxon>
        <taxon>Bacillales</taxon>
        <taxon>Bacillaceae</taxon>
        <taxon>Cytobacillus</taxon>
    </lineage>
</organism>
<proteinExistence type="predicted"/>
<sequence length="77" mass="8966">MNMNDLNIVDMLIEENKTNKTGTKKQEDEYLKQDSQVYGHVTDKDMQEQSGIRYGNITSEDNVKEKLENKEEVSQPK</sequence>
<accession>A0A0Q3VHM7</accession>
<evidence type="ECO:0008006" key="4">
    <source>
        <dbReference type="Google" id="ProtNLM"/>
    </source>
</evidence>
<keyword evidence="3" id="KW-1185">Reference proteome</keyword>
<evidence type="ECO:0000313" key="3">
    <source>
        <dbReference type="Proteomes" id="UP000050996"/>
    </source>
</evidence>
<feature type="compositionally biased region" description="Basic and acidic residues" evidence="1">
    <location>
        <begin position="16"/>
        <end position="32"/>
    </location>
</feature>
<name>A0A0Q3VHM7_9BACI</name>
<dbReference type="AlphaFoldDB" id="A0A0Q3VHM7"/>
<gene>
    <name evidence="2" type="ORF">AN957_15510</name>
</gene>
<feature type="region of interest" description="Disordered" evidence="1">
    <location>
        <begin position="16"/>
        <end position="77"/>
    </location>
</feature>
<protein>
    <recommendedName>
        <fullName evidence="4">DUF4025 domain-containing protein</fullName>
    </recommendedName>
</protein>
<comment type="caution">
    <text evidence="2">The sequence shown here is derived from an EMBL/GenBank/DDBJ whole genome shotgun (WGS) entry which is preliminary data.</text>
</comment>
<evidence type="ECO:0000256" key="1">
    <source>
        <dbReference type="SAM" id="MobiDB-lite"/>
    </source>
</evidence>
<feature type="compositionally biased region" description="Basic and acidic residues" evidence="1">
    <location>
        <begin position="61"/>
        <end position="77"/>
    </location>
</feature>
<dbReference type="RefSeq" id="WP_053476364.1">
    <property type="nucleotide sequence ID" value="NZ_LJIX01000006.1"/>
</dbReference>
<reference evidence="2 3" key="1">
    <citation type="submission" date="2015-09" db="EMBL/GenBank/DDBJ databases">
        <title>Genome sequencing project for genomic taxonomy and phylogenomics of Bacillus-like bacteria.</title>
        <authorList>
            <person name="Liu B."/>
            <person name="Wang J."/>
            <person name="Zhu Y."/>
            <person name="Liu G."/>
            <person name="Chen Q."/>
            <person name="Chen Z."/>
            <person name="Lan J."/>
            <person name="Che J."/>
            <person name="Ge C."/>
            <person name="Shi H."/>
            <person name="Pan Z."/>
            <person name="Liu X."/>
        </authorList>
    </citation>
    <scope>NUCLEOTIDE SEQUENCE [LARGE SCALE GENOMIC DNA]</scope>
    <source>
        <strain evidence="2 3">FJAT-18043</strain>
    </source>
</reference>
<dbReference type="STRING" id="1637975.AN957_15510"/>
<dbReference type="Proteomes" id="UP000050996">
    <property type="component" value="Unassembled WGS sequence"/>
</dbReference>
<dbReference type="EMBL" id="LJIX01000006">
    <property type="protein sequence ID" value="KQL19834.1"/>
    <property type="molecule type" value="Genomic_DNA"/>
</dbReference>
<dbReference type="PATRIC" id="fig|1637975.4.peg.3002"/>
<evidence type="ECO:0000313" key="2">
    <source>
        <dbReference type="EMBL" id="KQL19834.1"/>
    </source>
</evidence>